<protein>
    <submittedName>
        <fullName evidence="2">Putative secreted protein</fullName>
    </submittedName>
</protein>
<evidence type="ECO:0000256" key="1">
    <source>
        <dbReference type="SAM" id="SignalP"/>
    </source>
</evidence>
<evidence type="ECO:0000313" key="2">
    <source>
        <dbReference type="EMBL" id="JAW16324.1"/>
    </source>
</evidence>
<dbReference type="AlphaFoldDB" id="A0A224XY91"/>
<sequence length="68" mass="7772">MADVIIWCVKIRIVRLISVGFALDLGNLMDPHGIIVIVTMKKRQKPHEMRKKSLVLHYRGICFIATAI</sequence>
<feature type="chain" id="PRO_5012646335" evidence="1">
    <location>
        <begin position="23"/>
        <end position="68"/>
    </location>
</feature>
<keyword evidence="1" id="KW-0732">Signal</keyword>
<name>A0A224XY91_9HEMI</name>
<organism evidence="2">
    <name type="scientific">Panstrongylus lignarius</name>
    <dbReference type="NCBI Taxonomy" id="156445"/>
    <lineage>
        <taxon>Eukaryota</taxon>
        <taxon>Metazoa</taxon>
        <taxon>Ecdysozoa</taxon>
        <taxon>Arthropoda</taxon>
        <taxon>Hexapoda</taxon>
        <taxon>Insecta</taxon>
        <taxon>Pterygota</taxon>
        <taxon>Neoptera</taxon>
        <taxon>Paraneoptera</taxon>
        <taxon>Hemiptera</taxon>
        <taxon>Heteroptera</taxon>
        <taxon>Panheteroptera</taxon>
        <taxon>Cimicomorpha</taxon>
        <taxon>Reduviidae</taxon>
        <taxon>Triatominae</taxon>
        <taxon>Panstrongylus</taxon>
    </lineage>
</organism>
<feature type="signal peptide" evidence="1">
    <location>
        <begin position="1"/>
        <end position="22"/>
    </location>
</feature>
<dbReference type="EMBL" id="GFTR01000102">
    <property type="protein sequence ID" value="JAW16324.1"/>
    <property type="molecule type" value="Transcribed_RNA"/>
</dbReference>
<reference evidence="2" key="1">
    <citation type="journal article" date="2018" name="PLoS Negl. Trop. Dis.">
        <title>An insight into the salivary gland and fat body transcriptome of Panstrongylus lignarius (Hemiptera: Heteroptera), the main vector of Chagas disease in Peru.</title>
        <authorList>
            <person name="Nevoa J.C."/>
            <person name="Mendes M.T."/>
            <person name="da Silva M.V."/>
            <person name="Soares S.C."/>
            <person name="Oliveira C.J.F."/>
            <person name="Ribeiro J.M.C."/>
        </authorList>
    </citation>
    <scope>NUCLEOTIDE SEQUENCE</scope>
</reference>
<proteinExistence type="predicted"/>
<accession>A0A224XY91</accession>